<evidence type="ECO:0000256" key="6">
    <source>
        <dbReference type="SAM" id="Phobius"/>
    </source>
</evidence>
<evidence type="ECO:0000313" key="8">
    <source>
        <dbReference type="EMBL" id="MBU8874184.1"/>
    </source>
</evidence>
<dbReference type="NCBIfam" id="TIGR01494">
    <property type="entry name" value="ATPase_P-type"/>
    <property type="match status" value="1"/>
</dbReference>
<dbReference type="InterPro" id="IPR018303">
    <property type="entry name" value="ATPase_P-typ_P_site"/>
</dbReference>
<feature type="region of interest" description="Disordered" evidence="5">
    <location>
        <begin position="1"/>
        <end position="23"/>
    </location>
</feature>
<evidence type="ECO:0000313" key="9">
    <source>
        <dbReference type="Proteomes" id="UP000727907"/>
    </source>
</evidence>
<feature type="domain" description="Cation-transporting P-type ATPase N-terminal" evidence="7">
    <location>
        <begin position="1"/>
        <end position="61"/>
    </location>
</feature>
<dbReference type="Proteomes" id="UP000727907">
    <property type="component" value="Unassembled WGS sequence"/>
</dbReference>
<name>A0ABS6IHW7_9HYPH</name>
<evidence type="ECO:0000256" key="5">
    <source>
        <dbReference type="SAM" id="MobiDB-lite"/>
    </source>
</evidence>
<dbReference type="InterPro" id="IPR001757">
    <property type="entry name" value="P_typ_ATPase"/>
</dbReference>
<dbReference type="InterPro" id="IPR050510">
    <property type="entry name" value="Cation_transp_ATPase_P-type"/>
</dbReference>
<protein>
    <submittedName>
        <fullName evidence="8">Cation-translocating P-type ATPase</fullName>
    </submittedName>
</protein>
<dbReference type="Pfam" id="PF00702">
    <property type="entry name" value="Hydrolase"/>
    <property type="match status" value="1"/>
</dbReference>
<dbReference type="PANTHER" id="PTHR43294">
    <property type="entry name" value="SODIUM/POTASSIUM-TRANSPORTING ATPASE SUBUNIT ALPHA"/>
    <property type="match status" value="1"/>
</dbReference>
<dbReference type="SMART" id="SM00831">
    <property type="entry name" value="Cation_ATPase_N"/>
    <property type="match status" value="1"/>
</dbReference>
<sequence>MTPASAGLTEQEAGRRLAADGPNELPAAGPRRLWQIALEILREPMFGLLLAGGAVYAALGDLVSGVVLLAFASLSVSISIVQEIRSEKVLDALRAMTSPRALVIRDGRSRRIPGREVVRGDVVLVAEGNRIPADGVLLEARELLVDESMLTGESVAVAKRARASDAEGAGMRPGGENIPAVFSGSLVVRGTGVVLIQATGAATEIGRIGKSLASIDAATPRLALETRRLVRLFAVGGLLASVAVIVTYGLLRGSWLDAALAGIAVGMAMLPEEFPLVLAVFMTMGAWRISQARVLTRRATAIETLGAATVLCTDKTGTLTRNQMTVQECVAVDGSDRAQLLRWAELACVPEAFDPMDRAIAQAASVQTEGRSLVRGYALSADLLAVTQVWRVPGEARLVVAAKGAPEAIMDLCRLAPDAAGSIRDTVEALGTRGVRVLGVAHGVSGEGPLPDSPRGYTFQWAGLVGLADPLRPEVPGAIAECLAAGIRVVMITGDHPTTAQAIAREAGLPADTVVTGRELSDLSDAALRERVASVGVFARILPEQKLRIVEALQARGEVVAMTGDGVNDAPSLKRADIGIAMGGRGTDVAREASSIVLLDDDFGSVVRTVRLGRRIYDNLRKAMGYIVAVHVPIAGIALLPLLTGLPLILLPVHIAFLEMIIDPACSVAFEAEHEEPDVMTRPPRAPDARLFSASMLAGSVLQGVAALSVTAAVYLLAVQRGMPEEEVRTLAFFTLVLSNLGLIVANRSFRGHPFDFLTGGNRVLLGIQVLTIAFLAATVTVPSVRRLFGFGAMHWDDVLMVALACTLLALTLALLRLARRTWERTSGRRFKTHS</sequence>
<dbReference type="Pfam" id="PF00690">
    <property type="entry name" value="Cation_ATPase_N"/>
    <property type="match status" value="1"/>
</dbReference>
<dbReference type="EMBL" id="JAHOPB010000001">
    <property type="protein sequence ID" value="MBU8874184.1"/>
    <property type="molecule type" value="Genomic_DNA"/>
</dbReference>
<reference evidence="8 9" key="1">
    <citation type="submission" date="2021-06" db="EMBL/GenBank/DDBJ databases">
        <authorList>
            <person name="Lee D.H."/>
        </authorList>
    </citation>
    <scope>NUCLEOTIDE SEQUENCE [LARGE SCALE GENOMIC DNA]</scope>
    <source>
        <strain evidence="8 9">MMS21-HV4-11</strain>
    </source>
</reference>
<keyword evidence="4 6" id="KW-0472">Membrane</keyword>
<feature type="transmembrane region" description="Helical" evidence="6">
    <location>
        <begin position="730"/>
        <end position="750"/>
    </location>
</feature>
<keyword evidence="3 6" id="KW-1133">Transmembrane helix</keyword>
<keyword evidence="2 6" id="KW-0812">Transmembrane</keyword>
<gene>
    <name evidence="8" type="ORF">KQ910_10450</name>
</gene>
<accession>A0ABS6IHW7</accession>
<dbReference type="InterPro" id="IPR044492">
    <property type="entry name" value="P_typ_ATPase_HD_dom"/>
</dbReference>
<dbReference type="PROSITE" id="PS00154">
    <property type="entry name" value="ATPASE_E1_E2"/>
    <property type="match status" value="1"/>
</dbReference>
<feature type="transmembrane region" description="Helical" evidence="6">
    <location>
        <begin position="649"/>
        <end position="670"/>
    </location>
</feature>
<feature type="transmembrane region" description="Helical" evidence="6">
    <location>
        <begin position="691"/>
        <end position="718"/>
    </location>
</feature>
<feature type="transmembrane region" description="Helical" evidence="6">
    <location>
        <begin position="65"/>
        <end position="84"/>
    </location>
</feature>
<proteinExistence type="predicted"/>
<dbReference type="Pfam" id="PF00122">
    <property type="entry name" value="E1-E2_ATPase"/>
    <property type="match status" value="1"/>
</dbReference>
<feature type="transmembrane region" description="Helical" evidence="6">
    <location>
        <begin position="623"/>
        <end position="643"/>
    </location>
</feature>
<dbReference type="PANTHER" id="PTHR43294:SF20">
    <property type="entry name" value="P-TYPE ATPASE"/>
    <property type="match status" value="1"/>
</dbReference>
<organism evidence="8 9">
    <name type="scientific">Reyranella humidisoli</name>
    <dbReference type="NCBI Taxonomy" id="2849149"/>
    <lineage>
        <taxon>Bacteria</taxon>
        <taxon>Pseudomonadati</taxon>
        <taxon>Pseudomonadota</taxon>
        <taxon>Alphaproteobacteria</taxon>
        <taxon>Hyphomicrobiales</taxon>
        <taxon>Reyranellaceae</taxon>
        <taxon>Reyranella</taxon>
    </lineage>
</organism>
<feature type="transmembrane region" description="Helical" evidence="6">
    <location>
        <begin position="229"/>
        <end position="251"/>
    </location>
</feature>
<dbReference type="SFLD" id="SFLDF00027">
    <property type="entry name" value="p-type_atpase"/>
    <property type="match status" value="1"/>
</dbReference>
<dbReference type="InterPro" id="IPR059000">
    <property type="entry name" value="ATPase_P-type_domA"/>
</dbReference>
<evidence type="ECO:0000256" key="1">
    <source>
        <dbReference type="ARBA" id="ARBA00004370"/>
    </source>
</evidence>
<evidence type="ECO:0000256" key="2">
    <source>
        <dbReference type="ARBA" id="ARBA00022692"/>
    </source>
</evidence>
<evidence type="ECO:0000259" key="7">
    <source>
        <dbReference type="SMART" id="SM00831"/>
    </source>
</evidence>
<evidence type="ECO:0000256" key="4">
    <source>
        <dbReference type="ARBA" id="ARBA00023136"/>
    </source>
</evidence>
<dbReference type="Pfam" id="PF00689">
    <property type="entry name" value="Cation_ATPase_C"/>
    <property type="match status" value="1"/>
</dbReference>
<feature type="transmembrane region" description="Helical" evidence="6">
    <location>
        <begin position="263"/>
        <end position="287"/>
    </location>
</feature>
<dbReference type="RefSeq" id="WP_216959276.1">
    <property type="nucleotide sequence ID" value="NZ_JAHOPB010000001.1"/>
</dbReference>
<keyword evidence="9" id="KW-1185">Reference proteome</keyword>
<comment type="caution">
    <text evidence="8">The sequence shown here is derived from an EMBL/GenBank/DDBJ whole genome shotgun (WGS) entry which is preliminary data.</text>
</comment>
<dbReference type="SFLD" id="SFLDG00002">
    <property type="entry name" value="C1.7:_P-type_atpase_like"/>
    <property type="match status" value="1"/>
</dbReference>
<dbReference type="InterPro" id="IPR006068">
    <property type="entry name" value="ATPase_P-typ_cation-transptr_C"/>
</dbReference>
<dbReference type="InterPro" id="IPR004014">
    <property type="entry name" value="ATPase_P-typ_cation-transptr_N"/>
</dbReference>
<comment type="subcellular location">
    <subcellularLocation>
        <location evidence="1">Membrane</location>
    </subcellularLocation>
</comment>
<dbReference type="SFLD" id="SFLDS00003">
    <property type="entry name" value="Haloacid_Dehalogenase"/>
    <property type="match status" value="1"/>
</dbReference>
<feature type="transmembrane region" description="Helical" evidence="6">
    <location>
        <begin position="762"/>
        <end position="780"/>
    </location>
</feature>
<evidence type="ECO:0000256" key="3">
    <source>
        <dbReference type="ARBA" id="ARBA00022989"/>
    </source>
</evidence>
<feature type="transmembrane region" description="Helical" evidence="6">
    <location>
        <begin position="800"/>
        <end position="819"/>
    </location>
</feature>